<dbReference type="Pfam" id="PF20241">
    <property type="entry name" value="DUF6598"/>
    <property type="match status" value="1"/>
</dbReference>
<evidence type="ECO:0000313" key="4">
    <source>
        <dbReference type="Proteomes" id="UP000008810"/>
    </source>
</evidence>
<accession>A0A0Q3GSD6</accession>
<reference evidence="2 3" key="1">
    <citation type="journal article" date="2010" name="Nature">
        <title>Genome sequencing and analysis of the model grass Brachypodium distachyon.</title>
        <authorList>
            <consortium name="International Brachypodium Initiative"/>
        </authorList>
    </citation>
    <scope>NUCLEOTIDE SEQUENCE [LARGE SCALE GENOMIC DNA]</scope>
    <source>
        <strain evidence="2 3">Bd21</strain>
    </source>
</reference>
<evidence type="ECO:0000259" key="1">
    <source>
        <dbReference type="Pfam" id="PF20241"/>
    </source>
</evidence>
<feature type="domain" description="DUF6598" evidence="1">
    <location>
        <begin position="144"/>
        <end position="209"/>
    </location>
</feature>
<organism evidence="2">
    <name type="scientific">Brachypodium distachyon</name>
    <name type="common">Purple false brome</name>
    <name type="synonym">Trachynia distachya</name>
    <dbReference type="NCBI Taxonomy" id="15368"/>
    <lineage>
        <taxon>Eukaryota</taxon>
        <taxon>Viridiplantae</taxon>
        <taxon>Streptophyta</taxon>
        <taxon>Embryophyta</taxon>
        <taxon>Tracheophyta</taxon>
        <taxon>Spermatophyta</taxon>
        <taxon>Magnoliopsida</taxon>
        <taxon>Liliopsida</taxon>
        <taxon>Poales</taxon>
        <taxon>Poaceae</taxon>
        <taxon>BOP clade</taxon>
        <taxon>Pooideae</taxon>
        <taxon>Stipodae</taxon>
        <taxon>Brachypodieae</taxon>
        <taxon>Brachypodium</taxon>
    </lineage>
</organism>
<dbReference type="ExpressionAtlas" id="A0A0Q3GSD6">
    <property type="expression patterns" value="baseline"/>
</dbReference>
<keyword evidence="4" id="KW-1185">Reference proteome</keyword>
<dbReference type="STRING" id="15368.A0A0Q3GSD6"/>
<reference evidence="2" key="2">
    <citation type="submission" date="2017-06" db="EMBL/GenBank/DDBJ databases">
        <title>WGS assembly of Brachypodium distachyon.</title>
        <authorList>
            <consortium name="The International Brachypodium Initiative"/>
            <person name="Lucas S."/>
            <person name="Harmon-Smith M."/>
            <person name="Lail K."/>
            <person name="Tice H."/>
            <person name="Grimwood J."/>
            <person name="Bruce D."/>
            <person name="Barry K."/>
            <person name="Shu S."/>
            <person name="Lindquist E."/>
            <person name="Wang M."/>
            <person name="Pitluck S."/>
            <person name="Vogel J.P."/>
            <person name="Garvin D.F."/>
            <person name="Mockler T.C."/>
            <person name="Schmutz J."/>
            <person name="Rokhsar D."/>
            <person name="Bevan M.W."/>
        </authorList>
    </citation>
    <scope>NUCLEOTIDE SEQUENCE</scope>
    <source>
        <strain evidence="2">Bd21</strain>
    </source>
</reference>
<dbReference type="Proteomes" id="UP000008810">
    <property type="component" value="Chromosome 1"/>
</dbReference>
<dbReference type="InParanoid" id="A0A0Q3GSD6"/>
<gene>
    <name evidence="2" type="ORF">BRADI_1g09290v3</name>
</gene>
<protein>
    <recommendedName>
        <fullName evidence="1">DUF6598 domain-containing protein</fullName>
    </recommendedName>
</protein>
<proteinExistence type="predicted"/>
<dbReference type="EMBL" id="CM000880">
    <property type="protein sequence ID" value="KQK13309.2"/>
    <property type="molecule type" value="Genomic_DNA"/>
</dbReference>
<dbReference type="PANTHER" id="PTHR33065">
    <property type="entry name" value="OS07G0486400 PROTEIN"/>
    <property type="match status" value="1"/>
</dbReference>
<dbReference type="Gramene" id="KQK13309">
    <property type="protein sequence ID" value="KQK13309"/>
    <property type="gene ID" value="BRADI_1g09290v3"/>
</dbReference>
<dbReference type="AlphaFoldDB" id="A0A0Q3GSD6"/>
<reference evidence="3" key="3">
    <citation type="submission" date="2018-08" db="UniProtKB">
        <authorList>
            <consortium name="EnsemblPlants"/>
        </authorList>
    </citation>
    <scope>IDENTIFICATION</scope>
    <source>
        <strain evidence="3">cv. Bd21</strain>
    </source>
</reference>
<dbReference type="EnsemblPlants" id="KQK13309">
    <property type="protein sequence ID" value="KQK13309"/>
    <property type="gene ID" value="BRADI_1g09290v3"/>
</dbReference>
<dbReference type="InterPro" id="IPR046533">
    <property type="entry name" value="DUF6598"/>
</dbReference>
<evidence type="ECO:0000313" key="2">
    <source>
        <dbReference type="EMBL" id="KQK13309.2"/>
    </source>
</evidence>
<evidence type="ECO:0000313" key="3">
    <source>
        <dbReference type="EnsemblPlants" id="KQK13309"/>
    </source>
</evidence>
<dbReference type="OrthoDB" id="10536535at2759"/>
<name>A0A0Q3GSD6_BRADI</name>
<dbReference type="PANTHER" id="PTHR33065:SF121">
    <property type="entry name" value="DUF6598 DOMAIN-CONTAINING PROTEIN"/>
    <property type="match status" value="1"/>
</dbReference>
<sequence length="210" mass="23471">MASTAELLLRASGATLWLPLPSHSAPYPSSCSEDLGDLLDQLEEIELDHHSKPPRMVTGKDYTKSEAVDIEIEYMDRYCERMGVYLAMRDAIIAPEDYDTPFPPFPLKVLPPATSACFVDGCCYHSVYKTHDTSTNHNVCYSSSLCVCQALEPSYPTSVYGIFAVRDDLDKRRNYVFNCPRYAAVGIGKQDSFALPLCSPCRGMYVLDRI</sequence>